<dbReference type="EMBL" id="JBHSIU010000050">
    <property type="protein sequence ID" value="MFC5003337.1"/>
    <property type="molecule type" value="Genomic_DNA"/>
</dbReference>
<keyword evidence="2" id="KW-1185">Reference proteome</keyword>
<sequence>MDERGTELSPVWFSATLRFASFTEDGQYFQPNVSVYTFKAVDHTSAFDRALQIGRGAERSFVNALGIRIRIALVDIETLNMLGDELDGVEVFYWPGQEHDTSPYAWDHTFTPEQSTPYTAL</sequence>
<evidence type="ECO:0000313" key="2">
    <source>
        <dbReference type="Proteomes" id="UP001595912"/>
    </source>
</evidence>
<comment type="caution">
    <text evidence="1">The sequence shown here is derived from an EMBL/GenBank/DDBJ whole genome shotgun (WGS) entry which is preliminary data.</text>
</comment>
<gene>
    <name evidence="1" type="ORF">ACFPIJ_36600</name>
</gene>
<dbReference type="Proteomes" id="UP001595912">
    <property type="component" value="Unassembled WGS sequence"/>
</dbReference>
<organism evidence="1 2">
    <name type="scientific">Dactylosporangium cerinum</name>
    <dbReference type="NCBI Taxonomy" id="1434730"/>
    <lineage>
        <taxon>Bacteria</taxon>
        <taxon>Bacillati</taxon>
        <taxon>Actinomycetota</taxon>
        <taxon>Actinomycetes</taxon>
        <taxon>Micromonosporales</taxon>
        <taxon>Micromonosporaceae</taxon>
        <taxon>Dactylosporangium</taxon>
    </lineage>
</organism>
<dbReference type="RefSeq" id="WP_380122267.1">
    <property type="nucleotide sequence ID" value="NZ_JBHSIU010000050.1"/>
</dbReference>
<proteinExistence type="predicted"/>
<evidence type="ECO:0000313" key="1">
    <source>
        <dbReference type="EMBL" id="MFC5003337.1"/>
    </source>
</evidence>
<accession>A0ABV9W508</accession>
<protein>
    <submittedName>
        <fullName evidence="1">Uncharacterized protein</fullName>
    </submittedName>
</protein>
<reference evidence="2" key="1">
    <citation type="journal article" date="2019" name="Int. J. Syst. Evol. Microbiol.">
        <title>The Global Catalogue of Microorganisms (GCM) 10K type strain sequencing project: providing services to taxonomists for standard genome sequencing and annotation.</title>
        <authorList>
            <consortium name="The Broad Institute Genomics Platform"/>
            <consortium name="The Broad Institute Genome Sequencing Center for Infectious Disease"/>
            <person name="Wu L."/>
            <person name="Ma J."/>
        </authorList>
    </citation>
    <scope>NUCLEOTIDE SEQUENCE [LARGE SCALE GENOMIC DNA]</scope>
    <source>
        <strain evidence="2">CGMCC 4.7152</strain>
    </source>
</reference>
<name>A0ABV9W508_9ACTN</name>